<evidence type="ECO:0000313" key="5">
    <source>
        <dbReference type="EMBL" id="KAJ1688347.1"/>
    </source>
</evidence>
<accession>A0A9Q0HJB4</accession>
<sequence length="114" mass="12992">MNGGAASSAWGFGFGGGAHPSVNPDWIFQLEARQRTINNIMTTLRMYAPVPIPEKSLQTFALQLEEEIFNASTSWFDYLFKYFQKMMDICPEANSIPDQQGKHKEIHKKGNEEY</sequence>
<dbReference type="InterPro" id="IPR036529">
    <property type="entry name" value="KIX_dom_sf"/>
</dbReference>
<keyword evidence="6" id="KW-1185">Reference proteome</keyword>
<dbReference type="OrthoDB" id="1912459at2759"/>
<evidence type="ECO:0000256" key="2">
    <source>
        <dbReference type="ARBA" id="ARBA00023242"/>
    </source>
</evidence>
<reference evidence="5" key="1">
    <citation type="journal article" date="2022" name="Cell">
        <title>Repeat-based holocentromeres influence genome architecture and karyotype evolution.</title>
        <authorList>
            <person name="Hofstatter P.G."/>
            <person name="Thangavel G."/>
            <person name="Lux T."/>
            <person name="Neumann P."/>
            <person name="Vondrak T."/>
            <person name="Novak P."/>
            <person name="Zhang M."/>
            <person name="Costa L."/>
            <person name="Castellani M."/>
            <person name="Scott A."/>
            <person name="Toegelov H."/>
            <person name="Fuchs J."/>
            <person name="Mata-Sucre Y."/>
            <person name="Dias Y."/>
            <person name="Vanzela A.L.L."/>
            <person name="Huettel B."/>
            <person name="Almeida C.C.S."/>
            <person name="Simkova H."/>
            <person name="Souza G."/>
            <person name="Pedrosa-Harand A."/>
            <person name="Macas J."/>
            <person name="Mayer K.F.X."/>
            <person name="Houben A."/>
            <person name="Marques A."/>
        </authorList>
    </citation>
    <scope>NUCLEOTIDE SEQUENCE</scope>
    <source>
        <strain evidence="5">RhyBre1mFocal</strain>
    </source>
</reference>
<feature type="compositionally biased region" description="Basic and acidic residues" evidence="3">
    <location>
        <begin position="100"/>
        <end position="114"/>
    </location>
</feature>
<keyword evidence="2" id="KW-0539">Nucleus</keyword>
<evidence type="ECO:0000313" key="6">
    <source>
        <dbReference type="Proteomes" id="UP001151287"/>
    </source>
</evidence>
<comment type="caution">
    <text evidence="5">The sequence shown here is derived from an EMBL/GenBank/DDBJ whole genome shotgun (WGS) entry which is preliminary data.</text>
</comment>
<dbReference type="EMBL" id="JAMQYH010000005">
    <property type="protein sequence ID" value="KAJ1688347.1"/>
    <property type="molecule type" value="Genomic_DNA"/>
</dbReference>
<dbReference type="GO" id="GO:0003712">
    <property type="term" value="F:transcription coregulator activity"/>
    <property type="evidence" value="ECO:0007669"/>
    <property type="project" value="InterPro"/>
</dbReference>
<dbReference type="Pfam" id="PF16987">
    <property type="entry name" value="KIX_2"/>
    <property type="match status" value="1"/>
</dbReference>
<evidence type="ECO:0000256" key="3">
    <source>
        <dbReference type="SAM" id="MobiDB-lite"/>
    </source>
</evidence>
<organism evidence="5 6">
    <name type="scientific">Rhynchospora breviuscula</name>
    <dbReference type="NCBI Taxonomy" id="2022672"/>
    <lineage>
        <taxon>Eukaryota</taxon>
        <taxon>Viridiplantae</taxon>
        <taxon>Streptophyta</taxon>
        <taxon>Embryophyta</taxon>
        <taxon>Tracheophyta</taxon>
        <taxon>Spermatophyta</taxon>
        <taxon>Magnoliopsida</taxon>
        <taxon>Liliopsida</taxon>
        <taxon>Poales</taxon>
        <taxon>Cyperaceae</taxon>
        <taxon>Cyperoideae</taxon>
        <taxon>Rhynchosporeae</taxon>
        <taxon>Rhynchospora</taxon>
    </lineage>
</organism>
<dbReference type="Proteomes" id="UP001151287">
    <property type="component" value="Unassembled WGS sequence"/>
</dbReference>
<feature type="region of interest" description="Disordered" evidence="3">
    <location>
        <begin position="94"/>
        <end position="114"/>
    </location>
</feature>
<dbReference type="GO" id="GO:0005634">
    <property type="term" value="C:nucleus"/>
    <property type="evidence" value="ECO:0007669"/>
    <property type="project" value="UniProtKB-SubCell"/>
</dbReference>
<feature type="domain" description="Mediator complex subunit 15 KIX" evidence="4">
    <location>
        <begin position="29"/>
        <end position="89"/>
    </location>
</feature>
<comment type="subcellular location">
    <subcellularLocation>
        <location evidence="1">Nucleus</location>
    </subcellularLocation>
</comment>
<evidence type="ECO:0000259" key="4">
    <source>
        <dbReference type="Pfam" id="PF16987"/>
    </source>
</evidence>
<dbReference type="Gene3D" id="1.10.246.20">
    <property type="entry name" value="Coactivator CBP, KIX domain"/>
    <property type="match status" value="1"/>
</dbReference>
<evidence type="ECO:0000256" key="1">
    <source>
        <dbReference type="ARBA" id="ARBA00004123"/>
    </source>
</evidence>
<dbReference type="GO" id="GO:0006355">
    <property type="term" value="P:regulation of DNA-templated transcription"/>
    <property type="evidence" value="ECO:0007669"/>
    <property type="project" value="InterPro"/>
</dbReference>
<dbReference type="AlphaFoldDB" id="A0A9Q0HJB4"/>
<name>A0A9Q0HJB4_9POAL</name>
<dbReference type="InterPro" id="IPR036546">
    <property type="entry name" value="MED15_KIX"/>
</dbReference>
<protein>
    <recommendedName>
        <fullName evidence="4">Mediator complex subunit 15 KIX domain-containing protein</fullName>
    </recommendedName>
</protein>
<proteinExistence type="predicted"/>
<gene>
    <name evidence="5" type="ORF">LUZ63_019737</name>
</gene>